<dbReference type="Proteomes" id="UP000199064">
    <property type="component" value="Unassembled WGS sequence"/>
</dbReference>
<dbReference type="SUPFAM" id="SSF53850">
    <property type="entry name" value="Periplasmic binding protein-like II"/>
    <property type="match status" value="1"/>
</dbReference>
<organism evidence="4 5">
    <name type="scientific">Nitratireductor aquibiodomus</name>
    <dbReference type="NCBI Taxonomy" id="204799"/>
    <lineage>
        <taxon>Bacteria</taxon>
        <taxon>Pseudomonadati</taxon>
        <taxon>Pseudomonadota</taxon>
        <taxon>Alphaproteobacteria</taxon>
        <taxon>Hyphomicrobiales</taxon>
        <taxon>Phyllobacteriaceae</taxon>
        <taxon>Nitratireductor</taxon>
    </lineage>
</organism>
<dbReference type="PANTHER" id="PTHR30006:SF2">
    <property type="entry name" value="ABC TRANSPORTER SUBSTRATE-BINDING PROTEIN"/>
    <property type="match status" value="1"/>
</dbReference>
<evidence type="ECO:0000313" key="5">
    <source>
        <dbReference type="Proteomes" id="UP000199064"/>
    </source>
</evidence>
<dbReference type="EMBL" id="FNSL01000001">
    <property type="protein sequence ID" value="SEB85296.1"/>
    <property type="molecule type" value="Genomic_DNA"/>
</dbReference>
<proteinExistence type="predicted"/>
<dbReference type="GO" id="GO:0015888">
    <property type="term" value="P:thiamine transport"/>
    <property type="evidence" value="ECO:0007669"/>
    <property type="project" value="TreeGrafter"/>
</dbReference>
<sequence>MKTISKFTVAGVSALMAGTALAQAETITINSFGGAYEEAHRECILTPFEEKTGAEVRVVTAYSADAFAQLRAQKDAPQFDVIHFSGGQEIVAAQEGLLSPIDEAKLSNAGDVYDFARANLARGEGPAYSIAAIGLLYNNEAADPKPTAWKDLANEAYADHIVLTDISNGYGMLGFLMINQVNGGDLDNIQPGLDAVSKLLDNGAIVVSTSPEIQQEFAQNDAWIAAYASDYAYTLRKAGLPTAFTQGAEGTPASLITANLVAGRPNQDLALQLIDMSISPEAQSCFAEKLRYSPTNAKTELADEVAADVAYGEEGVKGLIRFDPVKIEANRSAWVDAWNRTIAR</sequence>
<keyword evidence="2" id="KW-0574">Periplasm</keyword>
<evidence type="ECO:0000256" key="1">
    <source>
        <dbReference type="ARBA" id="ARBA00022729"/>
    </source>
</evidence>
<dbReference type="RefSeq" id="WP_007009464.1">
    <property type="nucleotide sequence ID" value="NZ_FNSL01000001.1"/>
</dbReference>
<feature type="chain" id="PRO_5011581710" evidence="3">
    <location>
        <begin position="23"/>
        <end position="344"/>
    </location>
</feature>
<dbReference type="PANTHER" id="PTHR30006">
    <property type="entry name" value="THIAMINE-BINDING PERIPLASMIC PROTEIN-RELATED"/>
    <property type="match status" value="1"/>
</dbReference>
<dbReference type="Pfam" id="PF13416">
    <property type="entry name" value="SBP_bac_8"/>
    <property type="match status" value="1"/>
</dbReference>
<evidence type="ECO:0000313" key="4">
    <source>
        <dbReference type="EMBL" id="SEB85296.1"/>
    </source>
</evidence>
<reference evidence="5" key="1">
    <citation type="submission" date="2016-10" db="EMBL/GenBank/DDBJ databases">
        <authorList>
            <person name="Varghese N."/>
            <person name="Submissions S."/>
        </authorList>
    </citation>
    <scope>NUCLEOTIDE SEQUENCE [LARGE SCALE GENOMIC DNA]</scope>
    <source>
        <strain evidence="5">ES.061</strain>
    </source>
</reference>
<dbReference type="GO" id="GO:0030975">
    <property type="term" value="F:thiamine binding"/>
    <property type="evidence" value="ECO:0007669"/>
    <property type="project" value="TreeGrafter"/>
</dbReference>
<evidence type="ECO:0000256" key="3">
    <source>
        <dbReference type="SAM" id="SignalP"/>
    </source>
</evidence>
<name>A0A1H4MQI4_9HYPH</name>
<dbReference type="Gene3D" id="3.40.190.10">
    <property type="entry name" value="Periplasmic binding protein-like II"/>
    <property type="match status" value="2"/>
</dbReference>
<dbReference type="GO" id="GO:0030288">
    <property type="term" value="C:outer membrane-bounded periplasmic space"/>
    <property type="evidence" value="ECO:0007669"/>
    <property type="project" value="TreeGrafter"/>
</dbReference>
<dbReference type="AlphaFoldDB" id="A0A1H4MQI4"/>
<keyword evidence="1 3" id="KW-0732">Signal</keyword>
<dbReference type="GO" id="GO:0030976">
    <property type="term" value="F:thiamine pyrophosphate binding"/>
    <property type="evidence" value="ECO:0007669"/>
    <property type="project" value="TreeGrafter"/>
</dbReference>
<dbReference type="InterPro" id="IPR006059">
    <property type="entry name" value="SBP"/>
</dbReference>
<gene>
    <name evidence="4" type="ORF">SAMN05216452_3429</name>
</gene>
<protein>
    <submittedName>
        <fullName evidence="4">Putative spermidine/putrescine transport system substrate-binding protein</fullName>
    </submittedName>
</protein>
<feature type="signal peptide" evidence="3">
    <location>
        <begin position="1"/>
        <end position="22"/>
    </location>
</feature>
<keyword evidence="5" id="KW-1185">Reference proteome</keyword>
<accession>A0A1H4MQI4</accession>
<evidence type="ECO:0000256" key="2">
    <source>
        <dbReference type="ARBA" id="ARBA00022764"/>
    </source>
</evidence>
<dbReference type="CDD" id="cd13589">
    <property type="entry name" value="PBP2_polyamine_RpCGA009"/>
    <property type="match status" value="1"/>
</dbReference>